<dbReference type="InterPro" id="IPR036890">
    <property type="entry name" value="HATPase_C_sf"/>
</dbReference>
<dbReference type="CDD" id="cd06225">
    <property type="entry name" value="HAMP"/>
    <property type="match status" value="1"/>
</dbReference>
<feature type="transmembrane region" description="Helical" evidence="11">
    <location>
        <begin position="153"/>
        <end position="177"/>
    </location>
</feature>
<reference evidence="14 15" key="1">
    <citation type="submission" date="2019-10" db="EMBL/GenBank/DDBJ databases">
        <title>Draft Genome Sequence of Cytophagaceae sp. SJW1-29.</title>
        <authorList>
            <person name="Choi A."/>
        </authorList>
    </citation>
    <scope>NUCLEOTIDE SEQUENCE [LARGE SCALE GENOMIC DNA]</scope>
    <source>
        <strain evidence="14 15">SJW1-29</strain>
    </source>
</reference>
<protein>
    <recommendedName>
        <fullName evidence="3">histidine kinase</fullName>
        <ecNumber evidence="3">2.7.13.3</ecNumber>
    </recommendedName>
</protein>
<feature type="domain" description="Histidine kinase" evidence="12">
    <location>
        <begin position="240"/>
        <end position="456"/>
    </location>
</feature>
<proteinExistence type="predicted"/>
<evidence type="ECO:0000313" key="14">
    <source>
        <dbReference type="EMBL" id="MPR32283.1"/>
    </source>
</evidence>
<keyword evidence="9" id="KW-0902">Two-component regulatory system</keyword>
<evidence type="ECO:0000256" key="8">
    <source>
        <dbReference type="ARBA" id="ARBA00022989"/>
    </source>
</evidence>
<dbReference type="RefSeq" id="WP_152756620.1">
    <property type="nucleotide sequence ID" value="NZ_WHLY01000002.1"/>
</dbReference>
<dbReference type="EMBL" id="WHLY01000002">
    <property type="protein sequence ID" value="MPR32283.1"/>
    <property type="molecule type" value="Genomic_DNA"/>
</dbReference>
<dbReference type="InterPro" id="IPR003594">
    <property type="entry name" value="HATPase_dom"/>
</dbReference>
<feature type="transmembrane region" description="Helical" evidence="11">
    <location>
        <begin position="7"/>
        <end position="30"/>
    </location>
</feature>
<organism evidence="14 15">
    <name type="scientific">Salmonirosea aquatica</name>
    <dbReference type="NCBI Taxonomy" id="2654236"/>
    <lineage>
        <taxon>Bacteria</taxon>
        <taxon>Pseudomonadati</taxon>
        <taxon>Bacteroidota</taxon>
        <taxon>Cytophagia</taxon>
        <taxon>Cytophagales</taxon>
        <taxon>Spirosomataceae</taxon>
        <taxon>Salmonirosea</taxon>
    </lineage>
</organism>
<evidence type="ECO:0000256" key="2">
    <source>
        <dbReference type="ARBA" id="ARBA00004370"/>
    </source>
</evidence>
<dbReference type="SUPFAM" id="SSF47384">
    <property type="entry name" value="Homodimeric domain of signal transducing histidine kinase"/>
    <property type="match status" value="1"/>
</dbReference>
<comment type="catalytic activity">
    <reaction evidence="1">
        <text>ATP + protein L-histidine = ADP + protein N-phospho-L-histidine.</text>
        <dbReference type="EC" id="2.7.13.3"/>
    </reaction>
</comment>
<dbReference type="PROSITE" id="PS50885">
    <property type="entry name" value="HAMP"/>
    <property type="match status" value="1"/>
</dbReference>
<keyword evidence="8 11" id="KW-1133">Transmembrane helix</keyword>
<evidence type="ECO:0000256" key="3">
    <source>
        <dbReference type="ARBA" id="ARBA00012438"/>
    </source>
</evidence>
<dbReference type="Pfam" id="PF00512">
    <property type="entry name" value="HisKA"/>
    <property type="match status" value="1"/>
</dbReference>
<dbReference type="InterPro" id="IPR003661">
    <property type="entry name" value="HisK_dim/P_dom"/>
</dbReference>
<comment type="caution">
    <text evidence="14">The sequence shown here is derived from an EMBL/GenBank/DDBJ whole genome shotgun (WGS) entry which is preliminary data.</text>
</comment>
<evidence type="ECO:0000256" key="9">
    <source>
        <dbReference type="ARBA" id="ARBA00023012"/>
    </source>
</evidence>
<dbReference type="InterPro" id="IPR005467">
    <property type="entry name" value="His_kinase_dom"/>
</dbReference>
<dbReference type="SMART" id="SM00387">
    <property type="entry name" value="HATPase_c"/>
    <property type="match status" value="1"/>
</dbReference>
<dbReference type="InterPro" id="IPR004358">
    <property type="entry name" value="Sig_transdc_His_kin-like_C"/>
</dbReference>
<dbReference type="GO" id="GO:0005886">
    <property type="term" value="C:plasma membrane"/>
    <property type="evidence" value="ECO:0007669"/>
    <property type="project" value="TreeGrafter"/>
</dbReference>
<evidence type="ECO:0000313" key="15">
    <source>
        <dbReference type="Proteomes" id="UP000479293"/>
    </source>
</evidence>
<name>A0A7C9BDQ7_9BACT</name>
<dbReference type="Proteomes" id="UP000479293">
    <property type="component" value="Unassembled WGS sequence"/>
</dbReference>
<evidence type="ECO:0000259" key="13">
    <source>
        <dbReference type="PROSITE" id="PS50885"/>
    </source>
</evidence>
<dbReference type="PRINTS" id="PR00344">
    <property type="entry name" value="BCTRLSENSOR"/>
</dbReference>
<dbReference type="AlphaFoldDB" id="A0A7C9BDQ7"/>
<dbReference type="Pfam" id="PF02518">
    <property type="entry name" value="HATPase_c"/>
    <property type="match status" value="1"/>
</dbReference>
<dbReference type="SMART" id="SM00304">
    <property type="entry name" value="HAMP"/>
    <property type="match status" value="1"/>
</dbReference>
<evidence type="ECO:0000256" key="4">
    <source>
        <dbReference type="ARBA" id="ARBA00022553"/>
    </source>
</evidence>
<feature type="domain" description="HAMP" evidence="13">
    <location>
        <begin position="178"/>
        <end position="232"/>
    </location>
</feature>
<keyword evidence="15" id="KW-1185">Reference proteome</keyword>
<dbReference type="Pfam" id="PF00672">
    <property type="entry name" value="HAMP"/>
    <property type="match status" value="1"/>
</dbReference>
<dbReference type="GO" id="GO:0000155">
    <property type="term" value="F:phosphorelay sensor kinase activity"/>
    <property type="evidence" value="ECO:0007669"/>
    <property type="project" value="InterPro"/>
</dbReference>
<evidence type="ECO:0000256" key="5">
    <source>
        <dbReference type="ARBA" id="ARBA00022679"/>
    </source>
</evidence>
<dbReference type="SUPFAM" id="SSF158472">
    <property type="entry name" value="HAMP domain-like"/>
    <property type="match status" value="1"/>
</dbReference>
<keyword evidence="10 11" id="KW-0472">Membrane</keyword>
<evidence type="ECO:0000256" key="11">
    <source>
        <dbReference type="SAM" id="Phobius"/>
    </source>
</evidence>
<dbReference type="Gene3D" id="3.30.565.10">
    <property type="entry name" value="Histidine kinase-like ATPase, C-terminal domain"/>
    <property type="match status" value="1"/>
</dbReference>
<keyword evidence="4" id="KW-0597">Phosphoprotein</keyword>
<dbReference type="PANTHER" id="PTHR45436">
    <property type="entry name" value="SENSOR HISTIDINE KINASE YKOH"/>
    <property type="match status" value="1"/>
</dbReference>
<dbReference type="Gene3D" id="6.10.340.10">
    <property type="match status" value="1"/>
</dbReference>
<comment type="subcellular location">
    <subcellularLocation>
        <location evidence="2">Membrane</location>
    </subcellularLocation>
</comment>
<evidence type="ECO:0000256" key="6">
    <source>
        <dbReference type="ARBA" id="ARBA00022692"/>
    </source>
</evidence>
<dbReference type="SUPFAM" id="SSF55874">
    <property type="entry name" value="ATPase domain of HSP90 chaperone/DNA topoisomerase II/histidine kinase"/>
    <property type="match status" value="1"/>
</dbReference>
<evidence type="ECO:0000259" key="12">
    <source>
        <dbReference type="PROSITE" id="PS50109"/>
    </source>
</evidence>
<evidence type="ECO:0000256" key="10">
    <source>
        <dbReference type="ARBA" id="ARBA00023136"/>
    </source>
</evidence>
<accession>A0A7C9BDQ7</accession>
<dbReference type="EC" id="2.7.13.3" evidence="3"/>
<keyword evidence="5" id="KW-0808">Transferase</keyword>
<evidence type="ECO:0000256" key="7">
    <source>
        <dbReference type="ARBA" id="ARBA00022777"/>
    </source>
</evidence>
<sequence length="456" mass="52211">MTLKRRLSIYISAAFSILFGIGITIVYLSFASFRKEEFSDRLEEKALTTVELLLNVKEIDKQMLKVIDQNSINKLYNEKTLVFDENYKLIYSSIDDASIEWNQQELVNLKQTKREFKIAGDKELLSIFYDFRDADYYVLIAAEDLYGNSKLQYLFYSLLVMFVVGTSLVWTSTYFIIRHLTRPLDVFQEKIMDISANALNTQLPVNPNQNDEITLLTRTFNQMLARIEKSFAAQREFTANASHELRTPISRITFQLDNLLQSPDHSPATRQYLTRISDNVSQLTELINSLLLLAKNSGSDTEAQFKTERVDEILFLAYEQVRRTYPDFKMNFEIVESEDIANGLEIKAAKSVLEIALANLLRNAYQYSFDHTATVLLAQSNPDSLTLSISSEGTPLTESEQNNLFQPFARGANARQTHGSGLGLRIVKRILDHHGASIRYFADSATTHRFELVFTI</sequence>
<gene>
    <name evidence="14" type="ORF">GBK04_02700</name>
</gene>
<dbReference type="InterPro" id="IPR003660">
    <property type="entry name" value="HAMP_dom"/>
</dbReference>
<evidence type="ECO:0000256" key="1">
    <source>
        <dbReference type="ARBA" id="ARBA00000085"/>
    </source>
</evidence>
<dbReference type="InterPro" id="IPR036097">
    <property type="entry name" value="HisK_dim/P_sf"/>
</dbReference>
<keyword evidence="6 11" id="KW-0812">Transmembrane</keyword>
<keyword evidence="7" id="KW-0418">Kinase</keyword>
<dbReference type="PANTHER" id="PTHR45436:SF5">
    <property type="entry name" value="SENSOR HISTIDINE KINASE TRCS"/>
    <property type="match status" value="1"/>
</dbReference>
<dbReference type="PROSITE" id="PS50109">
    <property type="entry name" value="HIS_KIN"/>
    <property type="match status" value="1"/>
</dbReference>
<dbReference type="CDD" id="cd00082">
    <property type="entry name" value="HisKA"/>
    <property type="match status" value="1"/>
</dbReference>
<dbReference type="SMART" id="SM00388">
    <property type="entry name" value="HisKA"/>
    <property type="match status" value="1"/>
</dbReference>
<dbReference type="InterPro" id="IPR050428">
    <property type="entry name" value="TCS_sensor_his_kinase"/>
</dbReference>
<dbReference type="Gene3D" id="1.10.287.130">
    <property type="match status" value="1"/>
</dbReference>